<feature type="binding site" evidence="9">
    <location>
        <position position="138"/>
    </location>
    <ligand>
        <name>substrate</name>
    </ligand>
</feature>
<evidence type="ECO:0000313" key="11">
    <source>
        <dbReference type="EMBL" id="SDD26186.1"/>
    </source>
</evidence>
<evidence type="ECO:0000256" key="8">
    <source>
        <dbReference type="ARBA" id="ARBA00023277"/>
    </source>
</evidence>
<evidence type="ECO:0000256" key="3">
    <source>
        <dbReference type="ARBA" id="ARBA00022741"/>
    </source>
</evidence>
<dbReference type="GO" id="GO:0005524">
    <property type="term" value="F:ATP binding"/>
    <property type="evidence" value="ECO:0007669"/>
    <property type="project" value="UniProtKB-UniRule"/>
</dbReference>
<feature type="domain" description="Carbohydrate kinase PfkB" evidence="10">
    <location>
        <begin position="6"/>
        <end position="280"/>
    </location>
</feature>
<dbReference type="Pfam" id="PF00294">
    <property type="entry name" value="PfkB"/>
    <property type="match status" value="1"/>
</dbReference>
<evidence type="ECO:0000256" key="1">
    <source>
        <dbReference type="ARBA" id="ARBA00022679"/>
    </source>
</evidence>
<keyword evidence="9" id="KW-0963">Cytoplasm</keyword>
<feature type="binding site" evidence="9">
    <location>
        <position position="234"/>
    </location>
    <ligand>
        <name>K(+)</name>
        <dbReference type="ChEBI" id="CHEBI:29103"/>
    </ligand>
</feature>
<keyword evidence="8 9" id="KW-0119">Carbohydrate metabolism</keyword>
<dbReference type="CDD" id="cd01174">
    <property type="entry name" value="ribokinase"/>
    <property type="match status" value="1"/>
</dbReference>
<keyword evidence="4 9" id="KW-0418">Kinase</keyword>
<dbReference type="HAMAP" id="MF_01987">
    <property type="entry name" value="Ribokinase"/>
    <property type="match status" value="1"/>
</dbReference>
<dbReference type="SUPFAM" id="SSF53613">
    <property type="entry name" value="Ribokinase-like"/>
    <property type="match status" value="1"/>
</dbReference>
<feature type="active site" description="Proton acceptor" evidence="9">
    <location>
        <position position="238"/>
    </location>
</feature>
<keyword evidence="5 9" id="KW-0067">ATP-binding</keyword>
<reference evidence="11 12" key="1">
    <citation type="submission" date="2016-10" db="EMBL/GenBank/DDBJ databases">
        <authorList>
            <person name="de Groot N.N."/>
        </authorList>
    </citation>
    <scope>NUCLEOTIDE SEQUENCE [LARGE SCALE GENOMIC DNA]</scope>
    <source>
        <strain evidence="11 12">DSM 22220</strain>
    </source>
</reference>
<dbReference type="PANTHER" id="PTHR10584:SF166">
    <property type="entry name" value="RIBOKINASE"/>
    <property type="match status" value="1"/>
</dbReference>
<gene>
    <name evidence="9" type="primary">rbsK</name>
    <name evidence="11" type="ORF">SAMN05421538_101237</name>
</gene>
<comment type="cofactor">
    <cofactor evidence="9">
        <name>Mg(2+)</name>
        <dbReference type="ChEBI" id="CHEBI:18420"/>
    </cofactor>
    <text evidence="9">Requires a divalent cation, most likely magnesium in vivo, as an electrophilic catalyst to aid phosphoryl group transfer. It is the chelate of the metal and the nucleotide that is the actual substrate.</text>
</comment>
<evidence type="ECO:0000256" key="5">
    <source>
        <dbReference type="ARBA" id="ARBA00022840"/>
    </source>
</evidence>
<keyword evidence="12" id="KW-1185">Reference proteome</keyword>
<comment type="activity regulation">
    <text evidence="9">Activated by a monovalent cation that binds near, but not in, the active site. The most likely occupant of the site in vivo is potassium. Ion binding induces a conformational change that may alter substrate affinity.</text>
</comment>
<dbReference type="AlphaFoldDB" id="A0A1G6TCB1"/>
<dbReference type="InterPro" id="IPR002139">
    <property type="entry name" value="Ribo/fructo_kinase"/>
</dbReference>
<dbReference type="EC" id="2.7.1.15" evidence="9"/>
<keyword evidence="6 9" id="KW-0460">Magnesium</keyword>
<dbReference type="STRING" id="591205.SAMN05421538_101237"/>
<sequence length="292" mass="29946">MTIYNLGSINIDHVYRLDHMPAPGETLSSQEFSQGLGGKGANQSIAAARAGAEVVHIGAISGDGDDWVIERLAGAGVDTGQIARLDGIATGHAIIYVDGAGENAIVLHPGANMRLERDRLTRALSGIGARDTLLIQNETNLQAEAAQIARAAGARVIYSAAPFGIEAVRAVIGQVSMLALNRIEAEQLAAATGGGVDVPAMLVTRGGEGAEFRDLATGEVIRQDAFEVEPVDTTGAGDCFAGYVAAGLDLGRDMRTALRHAAAAAAIKVTRVGAGDAIPDAAEVEAFLAARG</sequence>
<feature type="binding site" evidence="9">
    <location>
        <position position="273"/>
    </location>
    <ligand>
        <name>K(+)</name>
        <dbReference type="ChEBI" id="CHEBI:29103"/>
    </ligand>
</feature>
<dbReference type="RefSeq" id="WP_090520118.1">
    <property type="nucleotide sequence ID" value="NZ_FNAH01000001.1"/>
</dbReference>
<dbReference type="EMBL" id="FNAH01000001">
    <property type="protein sequence ID" value="SDD26186.1"/>
    <property type="molecule type" value="Genomic_DNA"/>
</dbReference>
<dbReference type="UniPathway" id="UPA00916">
    <property type="reaction ID" value="UER00889"/>
</dbReference>
<dbReference type="PANTHER" id="PTHR10584">
    <property type="entry name" value="SUGAR KINASE"/>
    <property type="match status" value="1"/>
</dbReference>
<feature type="binding site" evidence="9">
    <location>
        <position position="181"/>
    </location>
    <ligand>
        <name>ATP</name>
        <dbReference type="ChEBI" id="CHEBI:30616"/>
    </ligand>
</feature>
<dbReference type="GO" id="GO:0005829">
    <property type="term" value="C:cytosol"/>
    <property type="evidence" value="ECO:0007669"/>
    <property type="project" value="TreeGrafter"/>
</dbReference>
<dbReference type="OrthoDB" id="9792663at2"/>
<evidence type="ECO:0000259" key="10">
    <source>
        <dbReference type="Pfam" id="PF00294"/>
    </source>
</evidence>
<dbReference type="InterPro" id="IPR011877">
    <property type="entry name" value="Ribokinase"/>
</dbReference>
<evidence type="ECO:0000256" key="9">
    <source>
        <dbReference type="HAMAP-Rule" id="MF_01987"/>
    </source>
</evidence>
<dbReference type="GO" id="GO:0046872">
    <property type="term" value="F:metal ion binding"/>
    <property type="evidence" value="ECO:0007669"/>
    <property type="project" value="UniProtKB-KW"/>
</dbReference>
<dbReference type="Proteomes" id="UP000199344">
    <property type="component" value="Unassembled WGS sequence"/>
</dbReference>
<dbReference type="GO" id="GO:0004747">
    <property type="term" value="F:ribokinase activity"/>
    <property type="evidence" value="ECO:0007669"/>
    <property type="project" value="UniProtKB-UniRule"/>
</dbReference>
<dbReference type="GO" id="GO:0019303">
    <property type="term" value="P:D-ribose catabolic process"/>
    <property type="evidence" value="ECO:0007669"/>
    <property type="project" value="UniProtKB-UniRule"/>
</dbReference>
<feature type="binding site" evidence="9">
    <location>
        <begin position="38"/>
        <end position="42"/>
    </location>
    <ligand>
        <name>substrate</name>
    </ligand>
</feature>
<protein>
    <recommendedName>
        <fullName evidence="9">Ribokinase</fullName>
        <shortName evidence="9">RK</shortName>
        <ecNumber evidence="9">2.7.1.15</ecNumber>
    </recommendedName>
</protein>
<evidence type="ECO:0000256" key="4">
    <source>
        <dbReference type="ARBA" id="ARBA00022777"/>
    </source>
</evidence>
<feature type="binding site" evidence="9">
    <location>
        <begin position="237"/>
        <end position="238"/>
    </location>
    <ligand>
        <name>ATP</name>
        <dbReference type="ChEBI" id="CHEBI:30616"/>
    </ligand>
</feature>
<comment type="pathway">
    <text evidence="9">Carbohydrate metabolism; D-ribose degradation; D-ribose 5-phosphate from beta-D-ribopyranose: step 2/2.</text>
</comment>
<feature type="binding site" evidence="9">
    <location>
        <position position="268"/>
    </location>
    <ligand>
        <name>K(+)</name>
        <dbReference type="ChEBI" id="CHEBI:29103"/>
    </ligand>
</feature>
<comment type="subcellular location">
    <subcellularLocation>
        <location evidence="9">Cytoplasm</location>
    </subcellularLocation>
</comment>
<comment type="subunit">
    <text evidence="9">Homodimer.</text>
</comment>
<keyword evidence="7 9" id="KW-0630">Potassium</keyword>
<feature type="binding site" evidence="9">
    <location>
        <position position="238"/>
    </location>
    <ligand>
        <name>substrate</name>
    </ligand>
</feature>
<comment type="function">
    <text evidence="9">Catalyzes the phosphorylation of ribose at O-5 in a reaction requiring ATP and magnesium. The resulting D-ribose-5-phosphate can then be used either for sythesis of nucleotides, histidine, and tryptophan, or as a component of the pentose phosphate pathway.</text>
</comment>
<keyword evidence="1 9" id="KW-0808">Transferase</keyword>
<evidence type="ECO:0000256" key="2">
    <source>
        <dbReference type="ARBA" id="ARBA00022723"/>
    </source>
</evidence>
<comment type="catalytic activity">
    <reaction evidence="9">
        <text>D-ribose + ATP = D-ribose 5-phosphate + ADP + H(+)</text>
        <dbReference type="Rhea" id="RHEA:13697"/>
        <dbReference type="ChEBI" id="CHEBI:15378"/>
        <dbReference type="ChEBI" id="CHEBI:30616"/>
        <dbReference type="ChEBI" id="CHEBI:47013"/>
        <dbReference type="ChEBI" id="CHEBI:78346"/>
        <dbReference type="ChEBI" id="CHEBI:456216"/>
        <dbReference type="EC" id="2.7.1.15"/>
    </reaction>
</comment>
<dbReference type="PRINTS" id="PR00990">
    <property type="entry name" value="RIBOKINASE"/>
</dbReference>
<dbReference type="InterPro" id="IPR011611">
    <property type="entry name" value="PfkB_dom"/>
</dbReference>
<feature type="binding site" evidence="9">
    <location>
        <begin position="10"/>
        <end position="12"/>
    </location>
    <ligand>
        <name>substrate</name>
    </ligand>
</feature>
<evidence type="ECO:0000313" key="12">
    <source>
        <dbReference type="Proteomes" id="UP000199344"/>
    </source>
</evidence>
<dbReference type="InterPro" id="IPR029056">
    <property type="entry name" value="Ribokinase-like"/>
</dbReference>
<name>A0A1G6TCB1_9RHOB</name>
<feature type="binding site" evidence="9">
    <location>
        <begin position="204"/>
        <end position="209"/>
    </location>
    <ligand>
        <name>ATP</name>
        <dbReference type="ChEBI" id="CHEBI:30616"/>
    </ligand>
</feature>
<accession>A0A1G6TCB1</accession>
<evidence type="ECO:0000256" key="7">
    <source>
        <dbReference type="ARBA" id="ARBA00022958"/>
    </source>
</evidence>
<comment type="caution">
    <text evidence="9">Lacks conserved residue(s) required for the propagation of feature annotation.</text>
</comment>
<keyword evidence="3 9" id="KW-0547">Nucleotide-binding</keyword>
<feature type="binding site" evidence="9">
    <location>
        <position position="271"/>
    </location>
    <ligand>
        <name>K(+)</name>
        <dbReference type="ChEBI" id="CHEBI:29103"/>
    </ligand>
</feature>
<dbReference type="Gene3D" id="3.40.1190.20">
    <property type="match status" value="1"/>
</dbReference>
<feature type="binding site" evidence="9">
    <location>
        <position position="232"/>
    </location>
    <ligand>
        <name>K(+)</name>
        <dbReference type="ChEBI" id="CHEBI:29103"/>
    </ligand>
</feature>
<proteinExistence type="inferred from homology"/>
<keyword evidence="2 9" id="KW-0479">Metal-binding</keyword>
<evidence type="ECO:0000256" key="6">
    <source>
        <dbReference type="ARBA" id="ARBA00022842"/>
    </source>
</evidence>
<comment type="similarity">
    <text evidence="9">Belongs to the carbohydrate kinase PfkB family. Ribokinase subfamily.</text>
</comment>
<organism evidence="11 12">
    <name type="scientific">Paracoccus isoporae</name>
    <dbReference type="NCBI Taxonomy" id="591205"/>
    <lineage>
        <taxon>Bacteria</taxon>
        <taxon>Pseudomonadati</taxon>
        <taxon>Pseudomonadota</taxon>
        <taxon>Alphaproteobacteria</taxon>
        <taxon>Rhodobacterales</taxon>
        <taxon>Paracoccaceae</taxon>
        <taxon>Paracoccus</taxon>
    </lineage>
</organism>